<keyword evidence="6" id="KW-0963">Cytoplasm</keyword>
<evidence type="ECO:0000256" key="8">
    <source>
        <dbReference type="SAM" id="MobiDB-lite"/>
    </source>
</evidence>
<feature type="binding site" evidence="6">
    <location>
        <position position="144"/>
    </location>
    <ligand>
        <name>Zn(2+)</name>
        <dbReference type="ChEBI" id="CHEBI:29105"/>
        <label>1</label>
    </ligand>
</feature>
<dbReference type="Gene3D" id="1.10.287.110">
    <property type="entry name" value="DnaJ domain"/>
    <property type="match status" value="1"/>
</dbReference>
<dbReference type="SUPFAM" id="SSF57938">
    <property type="entry name" value="DnaJ/Hsp40 cysteine-rich domain"/>
    <property type="match status" value="1"/>
</dbReference>
<feature type="binding site" evidence="6">
    <location>
        <position position="187"/>
    </location>
    <ligand>
        <name>Zn(2+)</name>
        <dbReference type="ChEBI" id="CHEBI:29105"/>
        <label>2</label>
    </ligand>
</feature>
<feature type="binding site" evidence="6">
    <location>
        <position position="161"/>
    </location>
    <ligand>
        <name>Zn(2+)</name>
        <dbReference type="ChEBI" id="CHEBI:29105"/>
        <label>2</label>
    </ligand>
</feature>
<dbReference type="Pfam" id="PF00684">
    <property type="entry name" value="DnaJ_CXXCXGXG"/>
    <property type="match status" value="1"/>
</dbReference>
<evidence type="ECO:0000256" key="6">
    <source>
        <dbReference type="HAMAP-Rule" id="MF_01152"/>
    </source>
</evidence>
<dbReference type="NCBIfam" id="NF008035">
    <property type="entry name" value="PRK10767.1"/>
    <property type="match status" value="1"/>
</dbReference>
<dbReference type="SUPFAM" id="SSF46565">
    <property type="entry name" value="Chaperone J-domain"/>
    <property type="match status" value="1"/>
</dbReference>
<evidence type="ECO:0000259" key="9">
    <source>
        <dbReference type="PROSITE" id="PS50076"/>
    </source>
</evidence>
<dbReference type="PRINTS" id="PR00625">
    <property type="entry name" value="JDOMAIN"/>
</dbReference>
<feature type="compositionally biased region" description="Basic residues" evidence="8">
    <location>
        <begin position="403"/>
        <end position="420"/>
    </location>
</feature>
<dbReference type="InterPro" id="IPR036410">
    <property type="entry name" value="HSP_DnaJ_Cys-rich_dom_sf"/>
</dbReference>
<dbReference type="Gene3D" id="2.60.260.20">
    <property type="entry name" value="Urease metallochaperone UreE, N-terminal domain"/>
    <property type="match status" value="2"/>
</dbReference>
<feature type="binding site" evidence="6">
    <location>
        <position position="204"/>
    </location>
    <ligand>
        <name>Zn(2+)</name>
        <dbReference type="ChEBI" id="CHEBI:29105"/>
        <label>1</label>
    </ligand>
</feature>
<dbReference type="Gene3D" id="6.20.20.10">
    <property type="match status" value="2"/>
</dbReference>
<evidence type="ECO:0000256" key="5">
    <source>
        <dbReference type="ARBA" id="ARBA00023186"/>
    </source>
</evidence>
<feature type="domain" description="J" evidence="9">
    <location>
        <begin position="7"/>
        <end position="71"/>
    </location>
</feature>
<dbReference type="Pfam" id="PF00226">
    <property type="entry name" value="DnaJ"/>
    <property type="match status" value="1"/>
</dbReference>
<dbReference type="CDD" id="cd10747">
    <property type="entry name" value="DnaJ_C"/>
    <property type="match status" value="1"/>
</dbReference>
<keyword evidence="6" id="KW-0235">DNA replication</keyword>
<reference evidence="11" key="1">
    <citation type="submission" date="2023-05" db="EMBL/GenBank/DDBJ databases">
        <title>[olsenella] sp. nov., isolated from a pig farm feces dump.</title>
        <authorList>
            <person name="Chang Y.-H."/>
        </authorList>
    </citation>
    <scope>NUCLEOTIDE SEQUENCE</scope>
    <source>
        <strain evidence="11">YH-ols2217</strain>
    </source>
</reference>
<dbReference type="Proteomes" id="UP001431693">
    <property type="component" value="Unassembled WGS sequence"/>
</dbReference>
<keyword evidence="12" id="KW-1185">Reference proteome</keyword>
<dbReference type="InterPro" id="IPR001623">
    <property type="entry name" value="DnaJ_domain"/>
</dbReference>
<dbReference type="InterPro" id="IPR001305">
    <property type="entry name" value="HSP_DnaJ_Cys-rich_dom"/>
</dbReference>
<feature type="repeat" description="CXXCXGXG motif" evidence="6">
    <location>
        <begin position="161"/>
        <end position="168"/>
    </location>
</feature>
<feature type="repeat" description="CXXCXGXG motif" evidence="6">
    <location>
        <begin position="144"/>
        <end position="151"/>
    </location>
</feature>
<accession>A0ABT6ZIN6</accession>
<organism evidence="11 12">
    <name type="scientific">Kribbibacterium absianum</name>
    <dbReference type="NCBI Taxonomy" id="3044210"/>
    <lineage>
        <taxon>Bacteria</taxon>
        <taxon>Bacillati</taxon>
        <taxon>Actinomycetota</taxon>
        <taxon>Coriobacteriia</taxon>
        <taxon>Coriobacteriales</taxon>
        <taxon>Kribbibacteriaceae</taxon>
        <taxon>Kribbibacterium</taxon>
    </lineage>
</organism>
<sequence>MAEAKRDYYEVLGVDRDADAKTIKRAFLKKARVMHPDVSDDPDAEAQFKEINEAYTVLSDDAKRANYDRYGDPNGPGGFGGAGMDDFFGGFDMSDLFSEFFGGGRGASRPRTRGRDMTISMRISLQEAATGVERTITYDRLAPCEDCGGTGSADGSEPETCPDCGGSGVVTSWQHTILGRMQTQTACPTCHGTGQVVGTPCETCDGQGRAPSREKVTVQIPAGVRSGQSLVIQGAGEAGVRGEAAGDLVVTVEVEQSDQFVRQGDDLACAIDVDAFEAMLGAAVDVPGVMPDETVTVEVPAGTQPQAQIVVPGKGMPRLGSPDRRGRLVCVVNLVVPRDLSDEQQAALTALARERGCRVAGSDETLEGRIDEVFSEDKGLVEEAEAPSGQAATHEAADDRPAKKPRPTKKRPFGKRRKKK</sequence>
<comment type="function">
    <text evidence="6">Participates actively in the response to hyperosmotic and heat shock by preventing the aggregation of stress-denatured proteins and by disaggregating proteins, also in an autonomous, DnaK-independent fashion. Unfolded proteins bind initially to DnaJ; upon interaction with the DnaJ-bound protein, DnaK hydrolyzes its bound ATP, resulting in the formation of a stable complex. GrpE releases ADP from DnaK; ATP binding to DnaK triggers the release of the substrate protein, thus completing the reaction cycle. Several rounds of ATP-dependent interactions between DnaJ, DnaK and GrpE are required for fully efficient folding. Also involved, together with DnaK and GrpE, in the DNA replication of plasmids through activation of initiation proteins.</text>
</comment>
<dbReference type="CDD" id="cd10719">
    <property type="entry name" value="DnaJ_zf"/>
    <property type="match status" value="1"/>
</dbReference>
<dbReference type="Pfam" id="PF01556">
    <property type="entry name" value="DnaJ_C"/>
    <property type="match status" value="1"/>
</dbReference>
<feature type="repeat" description="CXXCXGXG motif" evidence="6">
    <location>
        <begin position="201"/>
        <end position="208"/>
    </location>
</feature>
<comment type="cofactor">
    <cofactor evidence="6">
        <name>Zn(2+)</name>
        <dbReference type="ChEBI" id="CHEBI:29105"/>
    </cofactor>
    <text evidence="6">Binds 2 Zn(2+) ions per monomer.</text>
</comment>
<evidence type="ECO:0000256" key="3">
    <source>
        <dbReference type="ARBA" id="ARBA00022771"/>
    </source>
</evidence>
<comment type="caution">
    <text evidence="11">The sequence shown here is derived from an EMBL/GenBank/DDBJ whole genome shotgun (WGS) entry which is preliminary data.</text>
</comment>
<evidence type="ECO:0000313" key="11">
    <source>
        <dbReference type="EMBL" id="MDJ1128913.1"/>
    </source>
</evidence>
<proteinExistence type="inferred from homology"/>
<comment type="subcellular location">
    <subcellularLocation>
        <location evidence="6">Cytoplasm</location>
    </subcellularLocation>
</comment>
<dbReference type="SUPFAM" id="SSF49493">
    <property type="entry name" value="HSP40/DnaJ peptide-binding domain"/>
    <property type="match status" value="2"/>
</dbReference>
<keyword evidence="3 6" id="KW-0863">Zinc-finger</keyword>
<keyword evidence="6" id="KW-0346">Stress response</keyword>
<gene>
    <name evidence="6 11" type="primary">dnaJ</name>
    <name evidence="11" type="ORF">QJ043_02295</name>
</gene>
<keyword evidence="1 6" id="KW-0479">Metal-binding</keyword>
<keyword evidence="2 6" id="KW-0677">Repeat</keyword>
<dbReference type="SMART" id="SM00271">
    <property type="entry name" value="DnaJ"/>
    <property type="match status" value="1"/>
</dbReference>
<dbReference type="PROSITE" id="PS50076">
    <property type="entry name" value="DNAJ_2"/>
    <property type="match status" value="1"/>
</dbReference>
<dbReference type="PANTHER" id="PTHR43096:SF52">
    <property type="entry name" value="DNAJ HOMOLOG 1, MITOCHONDRIAL-RELATED"/>
    <property type="match status" value="1"/>
</dbReference>
<dbReference type="PANTHER" id="PTHR43096">
    <property type="entry name" value="DNAJ HOMOLOG 1, MITOCHONDRIAL-RELATED"/>
    <property type="match status" value="1"/>
</dbReference>
<comment type="similarity">
    <text evidence="6">Belongs to the DnaJ family.</text>
</comment>
<evidence type="ECO:0000259" key="10">
    <source>
        <dbReference type="PROSITE" id="PS51188"/>
    </source>
</evidence>
<dbReference type="InterPro" id="IPR036869">
    <property type="entry name" value="J_dom_sf"/>
</dbReference>
<dbReference type="HAMAP" id="MF_01152">
    <property type="entry name" value="DnaJ"/>
    <property type="match status" value="1"/>
</dbReference>
<dbReference type="InterPro" id="IPR002939">
    <property type="entry name" value="DnaJ_C"/>
</dbReference>
<feature type="zinc finger region" description="CR-type" evidence="7">
    <location>
        <begin position="131"/>
        <end position="213"/>
    </location>
</feature>
<keyword evidence="4 6" id="KW-0862">Zinc</keyword>
<dbReference type="PROSITE" id="PS51188">
    <property type="entry name" value="ZF_CR"/>
    <property type="match status" value="1"/>
</dbReference>
<dbReference type="InterPro" id="IPR012724">
    <property type="entry name" value="DnaJ"/>
</dbReference>
<feature type="binding site" evidence="6">
    <location>
        <position position="190"/>
    </location>
    <ligand>
        <name>Zn(2+)</name>
        <dbReference type="ChEBI" id="CHEBI:29105"/>
        <label>2</label>
    </ligand>
</feature>
<evidence type="ECO:0000256" key="2">
    <source>
        <dbReference type="ARBA" id="ARBA00022737"/>
    </source>
</evidence>
<dbReference type="InterPro" id="IPR008971">
    <property type="entry name" value="HSP40/DnaJ_pept-bd"/>
</dbReference>
<comment type="subunit">
    <text evidence="6">Homodimer.</text>
</comment>
<feature type="binding site" evidence="6">
    <location>
        <position position="164"/>
    </location>
    <ligand>
        <name>Zn(2+)</name>
        <dbReference type="ChEBI" id="CHEBI:29105"/>
        <label>2</label>
    </ligand>
</feature>
<feature type="binding site" evidence="6">
    <location>
        <position position="147"/>
    </location>
    <ligand>
        <name>Zn(2+)</name>
        <dbReference type="ChEBI" id="CHEBI:29105"/>
        <label>1</label>
    </ligand>
</feature>
<evidence type="ECO:0000256" key="1">
    <source>
        <dbReference type="ARBA" id="ARBA00022723"/>
    </source>
</evidence>
<protein>
    <recommendedName>
        <fullName evidence="6">Chaperone protein DnaJ</fullName>
    </recommendedName>
</protein>
<feature type="binding site" evidence="6">
    <location>
        <position position="201"/>
    </location>
    <ligand>
        <name>Zn(2+)</name>
        <dbReference type="ChEBI" id="CHEBI:29105"/>
        <label>1</label>
    </ligand>
</feature>
<dbReference type="EMBL" id="JASJEX010000001">
    <property type="protein sequence ID" value="MDJ1128913.1"/>
    <property type="molecule type" value="Genomic_DNA"/>
</dbReference>
<feature type="region of interest" description="Disordered" evidence="8">
    <location>
        <begin position="381"/>
        <end position="420"/>
    </location>
</feature>
<name>A0ABT6ZIN6_9ACTN</name>
<comment type="domain">
    <text evidence="6">The J domain is necessary and sufficient to stimulate DnaK ATPase activity. Zinc center 1 plays an important role in the autonomous, DnaK-independent chaperone activity of DnaJ. Zinc center 2 is essential for interaction with DnaK and for DnaJ activity.</text>
</comment>
<evidence type="ECO:0000256" key="4">
    <source>
        <dbReference type="ARBA" id="ARBA00022833"/>
    </source>
</evidence>
<feature type="domain" description="CR-type" evidence="10">
    <location>
        <begin position="131"/>
        <end position="213"/>
    </location>
</feature>
<keyword evidence="5 6" id="KW-0143">Chaperone</keyword>
<feature type="repeat" description="CXXCXGXG motif" evidence="6">
    <location>
        <begin position="187"/>
        <end position="194"/>
    </location>
</feature>
<evidence type="ECO:0000313" key="12">
    <source>
        <dbReference type="Proteomes" id="UP001431693"/>
    </source>
</evidence>
<evidence type="ECO:0000256" key="7">
    <source>
        <dbReference type="PROSITE-ProRule" id="PRU00546"/>
    </source>
</evidence>
<dbReference type="RefSeq" id="WP_283712550.1">
    <property type="nucleotide sequence ID" value="NZ_JASJEW010000001.1"/>
</dbReference>
<dbReference type="CDD" id="cd06257">
    <property type="entry name" value="DnaJ"/>
    <property type="match status" value="1"/>
</dbReference>